<dbReference type="AlphaFoldDB" id="A0A453LU62"/>
<dbReference type="Proteomes" id="UP000015105">
    <property type="component" value="Chromosome 5D"/>
</dbReference>
<reference evidence="2" key="2">
    <citation type="journal article" date="2017" name="Nat. Plants">
        <title>The Aegilops tauschii genome reveals multiple impacts of transposons.</title>
        <authorList>
            <person name="Zhao G."/>
            <person name="Zou C."/>
            <person name="Li K."/>
            <person name="Wang K."/>
            <person name="Li T."/>
            <person name="Gao L."/>
            <person name="Zhang X."/>
            <person name="Wang H."/>
            <person name="Yang Z."/>
            <person name="Liu X."/>
            <person name="Jiang W."/>
            <person name="Mao L."/>
            <person name="Kong X."/>
            <person name="Jiao Y."/>
            <person name="Jia J."/>
        </authorList>
    </citation>
    <scope>NUCLEOTIDE SEQUENCE [LARGE SCALE GENOMIC DNA]</scope>
    <source>
        <strain evidence="2">cv. AL8/78</strain>
    </source>
</reference>
<reference evidence="2" key="1">
    <citation type="journal article" date="2014" name="Science">
        <title>Ancient hybridizations among the ancestral genomes of bread wheat.</title>
        <authorList>
            <consortium name="International Wheat Genome Sequencing Consortium,"/>
            <person name="Marcussen T."/>
            <person name="Sandve S.R."/>
            <person name="Heier L."/>
            <person name="Spannagl M."/>
            <person name="Pfeifer M."/>
            <person name="Jakobsen K.S."/>
            <person name="Wulff B.B."/>
            <person name="Steuernagel B."/>
            <person name="Mayer K.F."/>
            <person name="Olsen O.A."/>
        </authorList>
    </citation>
    <scope>NUCLEOTIDE SEQUENCE [LARGE SCALE GENOMIC DNA]</scope>
    <source>
        <strain evidence="2">cv. AL8/78</strain>
    </source>
</reference>
<protein>
    <submittedName>
        <fullName evidence="1">Uncharacterized protein</fullName>
    </submittedName>
</protein>
<sequence length="129" mass="14914">MVLIFWPPINLVPCNWHMMQMFCVCLRYDGLGSSHLTLRSIVFRTAVNYNCHLKIGGSLKEFSPDVTCTRKPQNGGKGTGSCISYYAHPNNFMAMMWVARILQVHLELNRSFHNIFLTKWQMQQLNSVM</sequence>
<reference evidence="1" key="5">
    <citation type="journal article" date="2021" name="G3 (Bethesda)">
        <title>Aegilops tauschii genome assembly Aet v5.0 features greater sequence contiguity and improved annotation.</title>
        <authorList>
            <person name="Wang L."/>
            <person name="Zhu T."/>
            <person name="Rodriguez J.C."/>
            <person name="Deal K.R."/>
            <person name="Dubcovsky J."/>
            <person name="McGuire P.E."/>
            <person name="Lux T."/>
            <person name="Spannagl M."/>
            <person name="Mayer K.F.X."/>
            <person name="Baldrich P."/>
            <person name="Meyers B.C."/>
            <person name="Huo N."/>
            <person name="Gu Y.Q."/>
            <person name="Zhou H."/>
            <person name="Devos K.M."/>
            <person name="Bennetzen J.L."/>
            <person name="Unver T."/>
            <person name="Budak H."/>
            <person name="Gulick P.J."/>
            <person name="Galiba G."/>
            <person name="Kalapos B."/>
            <person name="Nelson D.R."/>
            <person name="Li P."/>
            <person name="You F.M."/>
            <person name="Luo M.C."/>
            <person name="Dvorak J."/>
        </authorList>
    </citation>
    <scope>NUCLEOTIDE SEQUENCE [LARGE SCALE GENOMIC DNA]</scope>
    <source>
        <strain evidence="1">cv. AL8/78</strain>
    </source>
</reference>
<name>A0A453LU62_AEGTS</name>
<dbReference type="Gramene" id="AET5Gv20909200.20">
    <property type="protein sequence ID" value="AET5Gv20909200.20"/>
    <property type="gene ID" value="AET5Gv20909200"/>
</dbReference>
<accession>A0A453LU62</accession>
<evidence type="ECO:0000313" key="2">
    <source>
        <dbReference type="Proteomes" id="UP000015105"/>
    </source>
</evidence>
<keyword evidence="2" id="KW-1185">Reference proteome</keyword>
<reference evidence="1" key="4">
    <citation type="submission" date="2019-03" db="UniProtKB">
        <authorList>
            <consortium name="EnsemblPlants"/>
        </authorList>
    </citation>
    <scope>IDENTIFICATION</scope>
</reference>
<dbReference type="EnsemblPlants" id="AET5Gv20909200.20">
    <property type="protein sequence ID" value="AET5Gv20909200.20"/>
    <property type="gene ID" value="AET5Gv20909200"/>
</dbReference>
<organism evidence="1 2">
    <name type="scientific">Aegilops tauschii subsp. strangulata</name>
    <name type="common">Goatgrass</name>
    <dbReference type="NCBI Taxonomy" id="200361"/>
    <lineage>
        <taxon>Eukaryota</taxon>
        <taxon>Viridiplantae</taxon>
        <taxon>Streptophyta</taxon>
        <taxon>Embryophyta</taxon>
        <taxon>Tracheophyta</taxon>
        <taxon>Spermatophyta</taxon>
        <taxon>Magnoliopsida</taxon>
        <taxon>Liliopsida</taxon>
        <taxon>Poales</taxon>
        <taxon>Poaceae</taxon>
        <taxon>BOP clade</taxon>
        <taxon>Pooideae</taxon>
        <taxon>Triticodae</taxon>
        <taxon>Triticeae</taxon>
        <taxon>Triticinae</taxon>
        <taxon>Aegilops</taxon>
    </lineage>
</organism>
<evidence type="ECO:0000313" key="1">
    <source>
        <dbReference type="EnsemblPlants" id="AET5Gv20909200.20"/>
    </source>
</evidence>
<reference evidence="1" key="3">
    <citation type="journal article" date="2017" name="Nature">
        <title>Genome sequence of the progenitor of the wheat D genome Aegilops tauschii.</title>
        <authorList>
            <person name="Luo M.C."/>
            <person name="Gu Y.Q."/>
            <person name="Puiu D."/>
            <person name="Wang H."/>
            <person name="Twardziok S.O."/>
            <person name="Deal K.R."/>
            <person name="Huo N."/>
            <person name="Zhu T."/>
            <person name="Wang L."/>
            <person name="Wang Y."/>
            <person name="McGuire P.E."/>
            <person name="Liu S."/>
            <person name="Long H."/>
            <person name="Ramasamy R.K."/>
            <person name="Rodriguez J.C."/>
            <person name="Van S.L."/>
            <person name="Yuan L."/>
            <person name="Wang Z."/>
            <person name="Xia Z."/>
            <person name="Xiao L."/>
            <person name="Anderson O.D."/>
            <person name="Ouyang S."/>
            <person name="Liang Y."/>
            <person name="Zimin A.V."/>
            <person name="Pertea G."/>
            <person name="Qi P."/>
            <person name="Bennetzen J.L."/>
            <person name="Dai X."/>
            <person name="Dawson M.W."/>
            <person name="Muller H.G."/>
            <person name="Kugler K."/>
            <person name="Rivarola-Duarte L."/>
            <person name="Spannagl M."/>
            <person name="Mayer K.F.X."/>
            <person name="Lu F.H."/>
            <person name="Bevan M.W."/>
            <person name="Leroy P."/>
            <person name="Li P."/>
            <person name="You F.M."/>
            <person name="Sun Q."/>
            <person name="Liu Z."/>
            <person name="Lyons E."/>
            <person name="Wicker T."/>
            <person name="Salzberg S.L."/>
            <person name="Devos K.M."/>
            <person name="Dvorak J."/>
        </authorList>
    </citation>
    <scope>NUCLEOTIDE SEQUENCE [LARGE SCALE GENOMIC DNA]</scope>
    <source>
        <strain evidence="1">cv. AL8/78</strain>
    </source>
</reference>
<proteinExistence type="predicted"/>